<comment type="caution">
    <text evidence="1">The sequence shown here is derived from an EMBL/GenBank/DDBJ whole genome shotgun (WGS) entry which is preliminary data.</text>
</comment>
<proteinExistence type="predicted"/>
<reference evidence="1 2" key="1">
    <citation type="submission" date="2019-05" db="EMBL/GenBank/DDBJ databases">
        <authorList>
            <person name="Farhan Ul Haque M."/>
        </authorList>
    </citation>
    <scope>NUCLEOTIDE SEQUENCE [LARGE SCALE GENOMIC DNA]</scope>
    <source>
        <strain evidence="1">2</strain>
    </source>
</reference>
<evidence type="ECO:0000313" key="1">
    <source>
        <dbReference type="EMBL" id="VTZ52128.1"/>
    </source>
</evidence>
<dbReference type="Proteomes" id="UP000485880">
    <property type="component" value="Unassembled WGS sequence"/>
</dbReference>
<accession>A0A8B6MCX9</accession>
<name>A0A8B6MCX9_METTU</name>
<protein>
    <submittedName>
        <fullName evidence="1">Uncharacterized protein</fullName>
    </submittedName>
</protein>
<dbReference type="AlphaFoldDB" id="A0A8B6MCX9"/>
<dbReference type="RefSeq" id="WP_174513790.1">
    <property type="nucleotide sequence ID" value="NZ_CABFMQ020000131.1"/>
</dbReference>
<keyword evidence="2" id="KW-1185">Reference proteome</keyword>
<organism evidence="1 2">
    <name type="scientific">Methylocella tundrae</name>
    <dbReference type="NCBI Taxonomy" id="227605"/>
    <lineage>
        <taxon>Bacteria</taxon>
        <taxon>Pseudomonadati</taxon>
        <taxon>Pseudomonadota</taxon>
        <taxon>Alphaproteobacteria</taxon>
        <taxon>Hyphomicrobiales</taxon>
        <taxon>Beijerinckiaceae</taxon>
        <taxon>Methylocella</taxon>
    </lineage>
</organism>
<dbReference type="EMBL" id="CABFMQ020000131">
    <property type="protein sequence ID" value="VTZ52128.1"/>
    <property type="molecule type" value="Genomic_DNA"/>
</dbReference>
<gene>
    <name evidence="1" type="ORF">MPC4_70015</name>
</gene>
<sequence length="79" mass="8387">MKRAKIGLVALAFASVISVVGAKELYVDKLSKASIIYEMRETGRSVVSTGHSARDVGIVNETRLGAGLNSPERPTDLAN</sequence>
<evidence type="ECO:0000313" key="2">
    <source>
        <dbReference type="Proteomes" id="UP000485880"/>
    </source>
</evidence>